<sequence>MAPKVLLSALLLIAVASQALGAPCGTWDIVAEQSRTGRVVEGQPEYAVDVRNGCACAQSEVKIRCYGMKSYEPVDPRAIKPIDDENCILKNGAALTREAPVRFRYVWKTPQDFPVVSSVVQCGNR</sequence>
<feature type="signal peptide" evidence="2">
    <location>
        <begin position="1"/>
        <end position="21"/>
    </location>
</feature>
<dbReference type="AlphaFoldDB" id="A0A835Q1N8"/>
<evidence type="ECO:0000256" key="1">
    <source>
        <dbReference type="ARBA" id="ARBA00022729"/>
    </source>
</evidence>
<keyword evidence="1 2" id="KW-0732">Signal</keyword>
<dbReference type="Pfam" id="PF24068">
    <property type="entry name" value="TPD1_C"/>
    <property type="match status" value="1"/>
</dbReference>
<dbReference type="Proteomes" id="UP000636800">
    <property type="component" value="Chromosome 11"/>
</dbReference>
<dbReference type="GO" id="GO:0001709">
    <property type="term" value="P:cell fate determination"/>
    <property type="evidence" value="ECO:0007669"/>
    <property type="project" value="TreeGrafter"/>
</dbReference>
<gene>
    <name evidence="3" type="ORF">HPP92_021711</name>
</gene>
<feature type="chain" id="PRO_5032682636" evidence="2">
    <location>
        <begin position="22"/>
        <end position="125"/>
    </location>
</feature>
<dbReference type="InterPro" id="IPR040361">
    <property type="entry name" value="TPD1"/>
</dbReference>
<dbReference type="OrthoDB" id="3176171at2759"/>
<protein>
    <submittedName>
        <fullName evidence="3">Uncharacterized protein</fullName>
    </submittedName>
</protein>
<dbReference type="PANTHER" id="PTHR33184:SF72">
    <property type="entry name" value="BETA-1,3-N-ACETYLGLUCOSAMINYLTRANSFERASE FAMILY PROTEIN"/>
    <property type="match status" value="1"/>
</dbReference>
<evidence type="ECO:0000313" key="3">
    <source>
        <dbReference type="EMBL" id="KAG0461414.1"/>
    </source>
</evidence>
<evidence type="ECO:0000256" key="2">
    <source>
        <dbReference type="SAM" id="SignalP"/>
    </source>
</evidence>
<name>A0A835Q1N8_VANPL</name>
<comment type="caution">
    <text evidence="3">The sequence shown here is derived from an EMBL/GenBank/DDBJ whole genome shotgun (WGS) entry which is preliminary data.</text>
</comment>
<evidence type="ECO:0000313" key="4">
    <source>
        <dbReference type="Proteomes" id="UP000636800"/>
    </source>
</evidence>
<reference evidence="3 4" key="1">
    <citation type="journal article" date="2020" name="Nat. Food">
        <title>A phased Vanilla planifolia genome enables genetic improvement of flavour and production.</title>
        <authorList>
            <person name="Hasing T."/>
            <person name="Tang H."/>
            <person name="Brym M."/>
            <person name="Khazi F."/>
            <person name="Huang T."/>
            <person name="Chambers A.H."/>
        </authorList>
    </citation>
    <scope>NUCLEOTIDE SEQUENCE [LARGE SCALE GENOMIC DNA]</scope>
    <source>
        <tissue evidence="3">Leaf</tissue>
    </source>
</reference>
<keyword evidence="4" id="KW-1185">Reference proteome</keyword>
<dbReference type="PANTHER" id="PTHR33184">
    <property type="entry name" value="PROTEIN TAPETUM DETERMINANT 1-LIKE-RELATED"/>
    <property type="match status" value="1"/>
</dbReference>
<proteinExistence type="predicted"/>
<dbReference type="EMBL" id="JADCNL010000011">
    <property type="protein sequence ID" value="KAG0461414.1"/>
    <property type="molecule type" value="Genomic_DNA"/>
</dbReference>
<organism evidence="3 4">
    <name type="scientific">Vanilla planifolia</name>
    <name type="common">Vanilla</name>
    <dbReference type="NCBI Taxonomy" id="51239"/>
    <lineage>
        <taxon>Eukaryota</taxon>
        <taxon>Viridiplantae</taxon>
        <taxon>Streptophyta</taxon>
        <taxon>Embryophyta</taxon>
        <taxon>Tracheophyta</taxon>
        <taxon>Spermatophyta</taxon>
        <taxon>Magnoliopsida</taxon>
        <taxon>Liliopsida</taxon>
        <taxon>Asparagales</taxon>
        <taxon>Orchidaceae</taxon>
        <taxon>Vanilloideae</taxon>
        <taxon>Vanilleae</taxon>
        <taxon>Vanilla</taxon>
    </lineage>
</organism>
<accession>A0A835Q1N8</accession>